<reference evidence="3 4" key="1">
    <citation type="journal article" date="2013" name="Genome Biol. Evol.">
        <title>Genomic Diversity of "Deep Ecotype" Alteromonas macleodii Isolates: Evidence for Pan-Mediterranean Clonal Frames.</title>
        <authorList>
            <person name="Lopez-Perez M."/>
            <person name="Gonzaga A."/>
            <person name="Rodriguez-Valera F."/>
        </authorList>
    </citation>
    <scope>NUCLEOTIDE SEQUENCE [LARGE SCALE GENOMIC DNA]</scope>
    <source>
        <strain evidence="4">'English Channel 615'</strain>
        <plasmid evidence="4">Plasmid</plasmid>
    </source>
</reference>
<dbReference type="PATRIC" id="fig|1300253.3.peg.4633"/>
<dbReference type="AlphaFoldDB" id="S5AL24"/>
<feature type="compositionally biased region" description="Polar residues" evidence="1">
    <location>
        <begin position="93"/>
        <end position="109"/>
    </location>
</feature>
<gene>
    <name evidence="3" type="ORF">I633_22231</name>
</gene>
<dbReference type="Proteomes" id="UP000014909">
    <property type="component" value="Plasmid unnamed"/>
</dbReference>
<sequence length="148" mass="16460">MYGVLKYFGSAPYNFDETQDTSYFITIEKDNGEVATIWSLGLEKAMSSSKEAINVGDRVNIKFTGKEPVRLSNGKWAHKSSFEIHKSEKVQPESRNNAKPKISTSNPTRKTSHHARKSGRELTIIDKFTFALVGSLFGFIILGALLAS</sequence>
<keyword evidence="2" id="KW-0812">Transmembrane</keyword>
<evidence type="ECO:0000313" key="3">
    <source>
        <dbReference type="EMBL" id="AGP79869.1"/>
    </source>
</evidence>
<proteinExistence type="predicted"/>
<name>S5AL24_9ALTE</name>
<feature type="region of interest" description="Disordered" evidence="1">
    <location>
        <begin position="87"/>
        <end position="116"/>
    </location>
</feature>
<keyword evidence="2" id="KW-1133">Transmembrane helix</keyword>
<accession>S5AL24</accession>
<dbReference type="HOGENOM" id="CLU_1755010_0_0_6"/>
<evidence type="ECO:0000256" key="2">
    <source>
        <dbReference type="SAM" id="Phobius"/>
    </source>
</evidence>
<feature type="transmembrane region" description="Helical" evidence="2">
    <location>
        <begin position="128"/>
        <end position="147"/>
    </location>
</feature>
<keyword evidence="3" id="KW-0614">Plasmid</keyword>
<geneLocation type="plasmid" evidence="3">
    <name>unnamed</name>
</geneLocation>
<dbReference type="BioCyc" id="AMAC1300253:G12YX-3516-MONOMER"/>
<evidence type="ECO:0000256" key="1">
    <source>
        <dbReference type="SAM" id="MobiDB-lite"/>
    </source>
</evidence>
<dbReference type="EMBL" id="CP004847">
    <property type="protein sequence ID" value="AGP79869.1"/>
    <property type="molecule type" value="Genomic_DNA"/>
</dbReference>
<organism evidence="3 4">
    <name type="scientific">Alteromonas mediterranea 615</name>
    <dbReference type="NCBI Taxonomy" id="1300253"/>
    <lineage>
        <taxon>Bacteria</taxon>
        <taxon>Pseudomonadati</taxon>
        <taxon>Pseudomonadota</taxon>
        <taxon>Gammaproteobacteria</taxon>
        <taxon>Alteromonadales</taxon>
        <taxon>Alteromonadaceae</taxon>
        <taxon>Alteromonas/Salinimonas group</taxon>
        <taxon>Alteromonas</taxon>
    </lineage>
</organism>
<protein>
    <submittedName>
        <fullName evidence="3">Ti-type conjugative transfer relaxase TraA</fullName>
    </submittedName>
</protein>
<evidence type="ECO:0000313" key="4">
    <source>
        <dbReference type="Proteomes" id="UP000014909"/>
    </source>
</evidence>
<keyword evidence="2" id="KW-0472">Membrane</keyword>
<dbReference type="KEGG" id="amh:I633_22231"/>